<evidence type="ECO:0000256" key="1">
    <source>
        <dbReference type="SAM" id="MobiDB-lite"/>
    </source>
</evidence>
<organism evidence="2 3">
    <name type="scientific">Chelatococcus sambhunathii</name>
    <dbReference type="NCBI Taxonomy" id="363953"/>
    <lineage>
        <taxon>Bacteria</taxon>
        <taxon>Pseudomonadati</taxon>
        <taxon>Pseudomonadota</taxon>
        <taxon>Alphaproteobacteria</taxon>
        <taxon>Hyphomicrobiales</taxon>
        <taxon>Chelatococcaceae</taxon>
        <taxon>Chelatococcus</taxon>
    </lineage>
</organism>
<accession>A0ABU1DH90</accession>
<keyword evidence="3" id="KW-1185">Reference proteome</keyword>
<sequence>MGLVLAFETAPRPAARQPQKRAAPAQSADILFFTGVRYQRDAQKTPDRPTPAAERTEPTPVS</sequence>
<protein>
    <submittedName>
        <fullName evidence="2">Uncharacterized protein</fullName>
    </submittedName>
</protein>
<dbReference type="EMBL" id="JADBEO010000026">
    <property type="protein sequence ID" value="MDR4307484.1"/>
    <property type="molecule type" value="Genomic_DNA"/>
</dbReference>
<comment type="caution">
    <text evidence="2">The sequence shown here is derived from an EMBL/GenBank/DDBJ whole genome shotgun (WGS) entry which is preliminary data.</text>
</comment>
<dbReference type="Proteomes" id="UP001181622">
    <property type="component" value="Unassembled WGS sequence"/>
</dbReference>
<feature type="compositionally biased region" description="Low complexity" evidence="1">
    <location>
        <begin position="50"/>
        <end position="62"/>
    </location>
</feature>
<feature type="compositionally biased region" description="Basic and acidic residues" evidence="1">
    <location>
        <begin position="38"/>
        <end position="47"/>
    </location>
</feature>
<gene>
    <name evidence="2" type="ORF">IHQ68_12735</name>
</gene>
<dbReference type="RefSeq" id="WP_309392381.1">
    <property type="nucleotide sequence ID" value="NZ_JADBEO010000026.1"/>
</dbReference>
<feature type="compositionally biased region" description="Low complexity" evidence="1">
    <location>
        <begin position="10"/>
        <end position="28"/>
    </location>
</feature>
<evidence type="ECO:0000313" key="2">
    <source>
        <dbReference type="EMBL" id="MDR4307484.1"/>
    </source>
</evidence>
<proteinExistence type="predicted"/>
<name>A0ABU1DH90_9HYPH</name>
<evidence type="ECO:0000313" key="3">
    <source>
        <dbReference type="Proteomes" id="UP001181622"/>
    </source>
</evidence>
<reference evidence="2" key="1">
    <citation type="submission" date="2020-10" db="EMBL/GenBank/DDBJ databases">
        <authorList>
            <person name="Abbas A."/>
            <person name="Razzaq R."/>
            <person name="Waqas M."/>
            <person name="Abbas N."/>
            <person name="Nielsen T.K."/>
            <person name="Hansen L.H."/>
            <person name="Hussain S."/>
            <person name="Shahid M."/>
        </authorList>
    </citation>
    <scope>NUCLEOTIDE SEQUENCE</scope>
    <source>
        <strain evidence="2">S14</strain>
    </source>
</reference>
<feature type="region of interest" description="Disordered" evidence="1">
    <location>
        <begin position="1"/>
        <end position="62"/>
    </location>
</feature>